<dbReference type="FunFam" id="2.170.150.10:FF:000002">
    <property type="entry name" value="Translationally-controlled tumor protein homolog"/>
    <property type="match status" value="1"/>
</dbReference>
<reference evidence="4 5" key="1">
    <citation type="submission" date="2018-03" db="EMBL/GenBank/DDBJ databases">
        <title>Genomes of Pezizomycetes fungi and the evolution of truffles.</title>
        <authorList>
            <person name="Murat C."/>
            <person name="Payen T."/>
            <person name="Noel B."/>
            <person name="Kuo A."/>
            <person name="Martin F.M."/>
        </authorList>
    </citation>
    <scope>NUCLEOTIDE SEQUENCE [LARGE SCALE GENOMIC DNA]</scope>
    <source>
        <strain evidence="4">091103-1</strain>
    </source>
</reference>
<dbReference type="GO" id="GO:0005509">
    <property type="term" value="F:calcium ion binding"/>
    <property type="evidence" value="ECO:0007669"/>
    <property type="project" value="TreeGrafter"/>
</dbReference>
<dbReference type="PANTHER" id="PTHR11991:SF0">
    <property type="entry name" value="TRANSLATIONALLY-CONTROLLED TUMOR PROTEIN"/>
    <property type="match status" value="1"/>
</dbReference>
<dbReference type="InterPro" id="IPR011057">
    <property type="entry name" value="Mss4-like_sf"/>
</dbReference>
<dbReference type="InterPro" id="IPR018103">
    <property type="entry name" value="Translation_control_tumour_CS"/>
</dbReference>
<name>A0A317T0B8_9PEZI</name>
<dbReference type="AlphaFoldDB" id="A0A317T0B8"/>
<dbReference type="PROSITE" id="PS51797">
    <property type="entry name" value="TCTP_3"/>
    <property type="match status" value="1"/>
</dbReference>
<dbReference type="PANTHER" id="PTHR11991">
    <property type="entry name" value="TRANSLATIONALLY CONTROLLED TUMOR PROTEIN-RELATED"/>
    <property type="match status" value="1"/>
</dbReference>
<dbReference type="SUPFAM" id="SSF51316">
    <property type="entry name" value="Mss4-like"/>
    <property type="match status" value="1"/>
</dbReference>
<dbReference type="PRINTS" id="PR01653">
    <property type="entry name" value="TCTPROTEIN"/>
</dbReference>
<comment type="similarity">
    <text evidence="2">Belongs to the TCTP family.</text>
</comment>
<dbReference type="Gene3D" id="2.170.150.10">
    <property type="entry name" value="Metal Binding Protein, Guanine Nucleotide Exchange Factor, Chain A"/>
    <property type="match status" value="1"/>
</dbReference>
<gene>
    <name evidence="4" type="ORF">C7212DRAFT_349615</name>
</gene>
<feature type="domain" description="TCTP" evidence="3">
    <location>
        <begin position="1"/>
        <end position="171"/>
    </location>
</feature>
<comment type="caution">
    <text evidence="4">The sequence shown here is derived from an EMBL/GenBank/DDBJ whole genome shotgun (WGS) entry which is preliminary data.</text>
</comment>
<dbReference type="Proteomes" id="UP000246991">
    <property type="component" value="Unassembled WGS sequence"/>
</dbReference>
<accession>A0A317T0B8</accession>
<evidence type="ECO:0000259" key="3">
    <source>
        <dbReference type="PROSITE" id="PS51797"/>
    </source>
</evidence>
<dbReference type="PROSITE" id="PS01003">
    <property type="entry name" value="TCTP_2"/>
    <property type="match status" value="1"/>
</dbReference>
<keyword evidence="5" id="KW-1185">Reference proteome</keyword>
<evidence type="ECO:0000256" key="2">
    <source>
        <dbReference type="PROSITE-ProRule" id="PRU01133"/>
    </source>
</evidence>
<sequence>MLIYKDIISGDEMISDAFNMTLINDIVYEVDCKMITVRKGADVDIGANASTQEAAEALDDGQEEVIDVVHSFRLTQTGFNRASYITYFRGYVAKLMEKLAERGASPAEIERIKARAQGFASSYLTGARFKGCDFYMGESMDVDGMVVLLNFRDAGNPYMAFLKDGLEEVKV</sequence>
<evidence type="ECO:0000256" key="1">
    <source>
        <dbReference type="ARBA" id="ARBA00014759"/>
    </source>
</evidence>
<dbReference type="InterPro" id="IPR034737">
    <property type="entry name" value="TCTP"/>
</dbReference>
<dbReference type="InterPro" id="IPR011323">
    <property type="entry name" value="Mss4/transl-control_tumour"/>
</dbReference>
<dbReference type="Pfam" id="PF00838">
    <property type="entry name" value="TCTP"/>
    <property type="match status" value="1"/>
</dbReference>
<dbReference type="STRING" id="42249.A0A317T0B8"/>
<protein>
    <recommendedName>
        <fullName evidence="1">Translationally-controlled tumor protein homolog</fullName>
    </recommendedName>
</protein>
<evidence type="ECO:0000313" key="4">
    <source>
        <dbReference type="EMBL" id="PWW80142.1"/>
    </source>
</evidence>
<dbReference type="GO" id="GO:0005737">
    <property type="term" value="C:cytoplasm"/>
    <property type="evidence" value="ECO:0007669"/>
    <property type="project" value="TreeGrafter"/>
</dbReference>
<dbReference type="OrthoDB" id="10248936at2759"/>
<dbReference type="InterPro" id="IPR018105">
    <property type="entry name" value="Translational_control_tumour_p"/>
</dbReference>
<proteinExistence type="inferred from homology"/>
<evidence type="ECO:0000313" key="5">
    <source>
        <dbReference type="Proteomes" id="UP000246991"/>
    </source>
</evidence>
<organism evidence="4 5">
    <name type="scientific">Tuber magnatum</name>
    <name type="common">white Piedmont truffle</name>
    <dbReference type="NCBI Taxonomy" id="42249"/>
    <lineage>
        <taxon>Eukaryota</taxon>
        <taxon>Fungi</taxon>
        <taxon>Dikarya</taxon>
        <taxon>Ascomycota</taxon>
        <taxon>Pezizomycotina</taxon>
        <taxon>Pezizomycetes</taxon>
        <taxon>Pezizales</taxon>
        <taxon>Tuberaceae</taxon>
        <taxon>Tuber</taxon>
    </lineage>
</organism>
<dbReference type="EMBL" id="PYWC01000004">
    <property type="protein sequence ID" value="PWW80142.1"/>
    <property type="molecule type" value="Genomic_DNA"/>
</dbReference>